<dbReference type="InterPro" id="IPR034660">
    <property type="entry name" value="DinB/YfiT-like"/>
</dbReference>
<evidence type="ECO:0000259" key="1">
    <source>
        <dbReference type="Pfam" id="PF12867"/>
    </source>
</evidence>
<accession>A0AAP2DSI4</accession>
<dbReference type="InterPro" id="IPR024775">
    <property type="entry name" value="DinB-like"/>
</dbReference>
<name>A0AAP2DSI4_9BACT</name>
<comment type="caution">
    <text evidence="2">The sequence shown here is derived from an EMBL/GenBank/DDBJ whole genome shotgun (WGS) entry which is preliminary data.</text>
</comment>
<feature type="domain" description="DinB-like" evidence="1">
    <location>
        <begin position="26"/>
        <end position="150"/>
    </location>
</feature>
<reference evidence="2 3" key="1">
    <citation type="submission" date="2021-05" db="EMBL/GenBank/DDBJ databases">
        <title>A Polyphasic approach of four new species of the genus Ohtaekwangia: Ohtaekwangia histidinii sp. nov., Ohtaekwangia cretensis sp. nov., Ohtaekwangia indiensis sp. nov., Ohtaekwangia reichenbachii sp. nov. from diverse environment.</title>
        <authorList>
            <person name="Octaviana S."/>
        </authorList>
    </citation>
    <scope>NUCLEOTIDE SEQUENCE [LARGE SCALE GENOMIC DNA]</scope>
    <source>
        <strain evidence="2 3">PWU5</strain>
    </source>
</reference>
<dbReference type="EMBL" id="JAHESE010000001">
    <property type="protein sequence ID" value="MBT1706613.1"/>
    <property type="molecule type" value="Genomic_DNA"/>
</dbReference>
<keyword evidence="3" id="KW-1185">Reference proteome</keyword>
<dbReference type="Pfam" id="PF12867">
    <property type="entry name" value="DinB_2"/>
    <property type="match status" value="1"/>
</dbReference>
<protein>
    <submittedName>
        <fullName evidence="2">DinB family protein</fullName>
    </submittedName>
</protein>
<evidence type="ECO:0000313" key="2">
    <source>
        <dbReference type="EMBL" id="MBT1706613.1"/>
    </source>
</evidence>
<sequence>METAQRKTIVTELIQCIQKGNAHVSFEESVARLSKELRTRTPTSLPYNIWQLVEHIRITQWDIVEFCTSATHESPPWPKGYWPEEVPDEVSDHAWKKSLAQIEEDRTRFFNLLKNPKRDLLEPFEHGDGQTLLREALLLADHNAYHTGEIIVVRRLLGDWD</sequence>
<dbReference type="Proteomes" id="UP001319080">
    <property type="component" value="Unassembled WGS sequence"/>
</dbReference>
<dbReference type="Gene3D" id="1.20.120.450">
    <property type="entry name" value="dinb family like domain"/>
    <property type="match status" value="1"/>
</dbReference>
<dbReference type="SUPFAM" id="SSF109854">
    <property type="entry name" value="DinB/YfiT-like putative metalloenzymes"/>
    <property type="match status" value="1"/>
</dbReference>
<gene>
    <name evidence="2" type="ORF">KK062_00180</name>
</gene>
<organism evidence="2 3">
    <name type="scientific">Dawidia cretensis</name>
    <dbReference type="NCBI Taxonomy" id="2782350"/>
    <lineage>
        <taxon>Bacteria</taxon>
        <taxon>Pseudomonadati</taxon>
        <taxon>Bacteroidota</taxon>
        <taxon>Cytophagia</taxon>
        <taxon>Cytophagales</taxon>
        <taxon>Chryseotaleaceae</taxon>
        <taxon>Dawidia</taxon>
    </lineage>
</organism>
<proteinExistence type="predicted"/>
<dbReference type="AlphaFoldDB" id="A0AAP2DSI4"/>
<dbReference type="RefSeq" id="WP_254082206.1">
    <property type="nucleotide sequence ID" value="NZ_JAHESE010000001.1"/>
</dbReference>
<evidence type="ECO:0000313" key="3">
    <source>
        <dbReference type="Proteomes" id="UP001319080"/>
    </source>
</evidence>